<evidence type="ECO:0000256" key="18">
    <source>
        <dbReference type="SAM" id="MobiDB-lite"/>
    </source>
</evidence>
<reference evidence="23 24" key="1">
    <citation type="submission" date="2021-07" db="EMBL/GenBank/DDBJ databases">
        <authorList>
            <person name="Imarazene B."/>
            <person name="Zahm M."/>
            <person name="Klopp C."/>
            <person name="Cabau C."/>
            <person name="Beille S."/>
            <person name="Jouanno E."/>
            <person name="Castinel A."/>
            <person name="Lluch J."/>
            <person name="Gil L."/>
            <person name="Kuchtly C."/>
            <person name="Lopez Roques C."/>
            <person name="Donnadieu C."/>
            <person name="Parrinello H."/>
            <person name="Journot L."/>
            <person name="Du K."/>
            <person name="Schartl M."/>
            <person name="Retaux S."/>
            <person name="Guiguen Y."/>
        </authorList>
    </citation>
    <scope>NUCLEOTIDE SEQUENCE [LARGE SCALE GENOMIC DNA]</scope>
    <source>
        <strain evidence="23">Pach_M1</strain>
        <tissue evidence="23">Testis</tissue>
    </source>
</reference>
<keyword evidence="6" id="KW-0677">Repeat</keyword>
<keyword evidence="3 17" id="KW-0597">Phosphoprotein</keyword>
<dbReference type="PROSITE" id="PS50011">
    <property type="entry name" value="PROTEIN_KINASE_DOM"/>
    <property type="match status" value="1"/>
</dbReference>
<feature type="domain" description="Protein kinase" evidence="21">
    <location>
        <begin position="1093"/>
        <end position="1365"/>
    </location>
</feature>
<dbReference type="CDD" id="cd00063">
    <property type="entry name" value="FN3"/>
    <property type="match status" value="3"/>
</dbReference>
<dbReference type="InterPro" id="IPR013783">
    <property type="entry name" value="Ig-like_fold"/>
</dbReference>
<dbReference type="Gene3D" id="3.30.200.20">
    <property type="entry name" value="Phosphorylase Kinase, domain 1"/>
    <property type="match status" value="1"/>
</dbReference>
<dbReference type="InterPro" id="IPR020635">
    <property type="entry name" value="Tyr_kinase_cat_dom"/>
</dbReference>
<dbReference type="SUPFAM" id="SSF49265">
    <property type="entry name" value="Fibronectin type III"/>
    <property type="match status" value="2"/>
</dbReference>
<feature type="chain" id="PRO_5035755554" description="Tyrosine-protein kinase receptor" evidence="20">
    <location>
        <begin position="34"/>
        <end position="1453"/>
    </location>
</feature>
<dbReference type="InterPro" id="IPR001245">
    <property type="entry name" value="Ser-Thr/Tyr_kinase_cat_dom"/>
</dbReference>
<keyword evidence="4" id="KW-0808">Transferase</keyword>
<dbReference type="EMBL" id="JAICCE010000014">
    <property type="protein sequence ID" value="KAG9268932.1"/>
    <property type="molecule type" value="Genomic_DNA"/>
</dbReference>
<dbReference type="GO" id="GO:0005886">
    <property type="term" value="C:plasma membrane"/>
    <property type="evidence" value="ECO:0007669"/>
    <property type="project" value="TreeGrafter"/>
</dbReference>
<dbReference type="OrthoDB" id="10039395at2759"/>
<organism evidence="23 24">
    <name type="scientific">Astyanax mexicanus</name>
    <name type="common">Blind cave fish</name>
    <name type="synonym">Astyanax fasciatus mexicanus</name>
    <dbReference type="NCBI Taxonomy" id="7994"/>
    <lineage>
        <taxon>Eukaryota</taxon>
        <taxon>Metazoa</taxon>
        <taxon>Chordata</taxon>
        <taxon>Craniata</taxon>
        <taxon>Vertebrata</taxon>
        <taxon>Euteleostomi</taxon>
        <taxon>Actinopterygii</taxon>
        <taxon>Neopterygii</taxon>
        <taxon>Teleostei</taxon>
        <taxon>Ostariophysi</taxon>
        <taxon>Characiformes</taxon>
        <taxon>Characoidei</taxon>
        <taxon>Acestrorhamphidae</taxon>
        <taxon>Acestrorhamphinae</taxon>
        <taxon>Astyanax</taxon>
    </lineage>
</organism>
<keyword evidence="8 23" id="KW-0418">Kinase</keyword>
<feature type="compositionally biased region" description="Polar residues" evidence="18">
    <location>
        <begin position="1443"/>
        <end position="1453"/>
    </location>
</feature>
<evidence type="ECO:0000256" key="17">
    <source>
        <dbReference type="RuleBase" id="RU000312"/>
    </source>
</evidence>
<feature type="compositionally biased region" description="Acidic residues" evidence="18">
    <location>
        <begin position="1387"/>
        <end position="1406"/>
    </location>
</feature>
<evidence type="ECO:0000313" key="23">
    <source>
        <dbReference type="EMBL" id="KAG9268932.1"/>
    </source>
</evidence>
<dbReference type="InterPro" id="IPR011009">
    <property type="entry name" value="Kinase-like_dom_sf"/>
</dbReference>
<proteinExistence type="inferred from homology"/>
<dbReference type="Pfam" id="PF07714">
    <property type="entry name" value="PK_Tyr_Ser-Thr"/>
    <property type="match status" value="1"/>
</dbReference>
<evidence type="ECO:0000256" key="3">
    <source>
        <dbReference type="ARBA" id="ARBA00022553"/>
    </source>
</evidence>
<dbReference type="SMART" id="SM00060">
    <property type="entry name" value="FN3"/>
    <property type="match status" value="4"/>
</dbReference>
<evidence type="ECO:0000256" key="11">
    <source>
        <dbReference type="ARBA" id="ARBA00023136"/>
    </source>
</evidence>
<keyword evidence="10 19" id="KW-1133">Transmembrane helix</keyword>
<evidence type="ECO:0000256" key="7">
    <source>
        <dbReference type="ARBA" id="ARBA00022741"/>
    </source>
</evidence>
<evidence type="ECO:0000256" key="14">
    <source>
        <dbReference type="ARBA" id="ARBA00023180"/>
    </source>
</evidence>
<dbReference type="PROSITE" id="PS00109">
    <property type="entry name" value="PROTEIN_KINASE_TYR"/>
    <property type="match status" value="1"/>
</dbReference>
<feature type="domain" description="Fibronectin type-III" evidence="22">
    <location>
        <begin position="523"/>
        <end position="623"/>
    </location>
</feature>
<keyword evidence="11 19" id="KW-0472">Membrane</keyword>
<comment type="caution">
    <text evidence="23">The sequence shown here is derived from an EMBL/GenBank/DDBJ whole genome shotgun (WGS) entry which is preliminary data.</text>
</comment>
<keyword evidence="20" id="KW-0732">Signal</keyword>
<dbReference type="InterPro" id="IPR036116">
    <property type="entry name" value="FN3_sf"/>
</dbReference>
<evidence type="ECO:0000256" key="13">
    <source>
        <dbReference type="ARBA" id="ARBA00023170"/>
    </source>
</evidence>
<dbReference type="GO" id="GO:0007169">
    <property type="term" value="P:cell surface receptor protein tyrosine kinase signaling pathway"/>
    <property type="evidence" value="ECO:0007669"/>
    <property type="project" value="InterPro"/>
</dbReference>
<dbReference type="CDD" id="cd12087">
    <property type="entry name" value="TM_EGFR-like"/>
    <property type="match status" value="1"/>
</dbReference>
<dbReference type="EC" id="2.7.10.1" evidence="17"/>
<feature type="region of interest" description="Disordered" evidence="18">
    <location>
        <begin position="1374"/>
        <end position="1414"/>
    </location>
</feature>
<evidence type="ECO:0000256" key="19">
    <source>
        <dbReference type="SAM" id="Phobius"/>
    </source>
</evidence>
<gene>
    <name evidence="23" type="primary">ROS1</name>
    <name evidence="23" type="ORF">AMEX_G17964</name>
</gene>
<dbReference type="PANTHER" id="PTHR24416">
    <property type="entry name" value="TYROSINE-PROTEIN KINASE RECEPTOR"/>
    <property type="match status" value="1"/>
</dbReference>
<keyword evidence="14" id="KW-0325">Glycoprotein</keyword>
<dbReference type="InterPro" id="IPR017441">
    <property type="entry name" value="Protein_kinase_ATP_BS"/>
</dbReference>
<evidence type="ECO:0000256" key="2">
    <source>
        <dbReference type="ARBA" id="ARBA00004479"/>
    </source>
</evidence>
<dbReference type="GO" id="GO:0043235">
    <property type="term" value="C:receptor complex"/>
    <property type="evidence" value="ECO:0007669"/>
    <property type="project" value="TreeGrafter"/>
</dbReference>
<dbReference type="Gene3D" id="2.120.10.30">
    <property type="entry name" value="TolB, C-terminal domain"/>
    <property type="match status" value="2"/>
</dbReference>
<evidence type="ECO:0000256" key="6">
    <source>
        <dbReference type="ARBA" id="ARBA00022737"/>
    </source>
</evidence>
<dbReference type="SUPFAM" id="SSF63825">
    <property type="entry name" value="YWTD domain"/>
    <property type="match status" value="2"/>
</dbReference>
<evidence type="ECO:0000259" key="22">
    <source>
        <dbReference type="PROSITE" id="PS50853"/>
    </source>
</evidence>
<dbReference type="InterPro" id="IPR011042">
    <property type="entry name" value="6-blade_b-propeller_TolB-like"/>
</dbReference>
<evidence type="ECO:0000256" key="8">
    <source>
        <dbReference type="ARBA" id="ARBA00022777"/>
    </source>
</evidence>
<evidence type="ECO:0000256" key="1">
    <source>
        <dbReference type="ARBA" id="ARBA00004308"/>
    </source>
</evidence>
<evidence type="ECO:0000256" key="12">
    <source>
        <dbReference type="ARBA" id="ARBA00023137"/>
    </source>
</evidence>
<dbReference type="PROSITE" id="PS50853">
    <property type="entry name" value="FN3"/>
    <property type="match status" value="3"/>
</dbReference>
<feature type="domain" description="Fibronectin type-III" evidence="22">
    <location>
        <begin position="157"/>
        <end position="246"/>
    </location>
</feature>
<dbReference type="SMART" id="SM00219">
    <property type="entry name" value="TyrKc"/>
    <property type="match status" value="1"/>
</dbReference>
<dbReference type="Gene3D" id="2.60.40.10">
    <property type="entry name" value="Immunoglobulins"/>
    <property type="match status" value="3"/>
</dbReference>
<comment type="similarity">
    <text evidence="17">Belongs to the protein kinase superfamily. Tyr protein kinase family. Insulin receptor subfamily.</text>
</comment>
<dbReference type="InterPro" id="IPR050122">
    <property type="entry name" value="RTK"/>
</dbReference>
<name>A0A8T2LG55_ASTMX</name>
<accession>A0A8T2LG55</accession>
<evidence type="ECO:0000256" key="15">
    <source>
        <dbReference type="ARBA" id="ARBA00051243"/>
    </source>
</evidence>
<dbReference type="FunFam" id="1.10.510.10:FF:000341">
    <property type="entry name" value="Tyrosine-protein kinase receptor"/>
    <property type="match status" value="1"/>
</dbReference>
<feature type="domain" description="Fibronectin type-III" evidence="22">
    <location>
        <begin position="62"/>
        <end position="156"/>
    </location>
</feature>
<keyword evidence="9 16" id="KW-0067">ATP-binding</keyword>
<keyword evidence="5 17" id="KW-0812">Transmembrane</keyword>
<keyword evidence="12" id="KW-0829">Tyrosine-protein kinase</keyword>
<evidence type="ECO:0000256" key="9">
    <source>
        <dbReference type="ARBA" id="ARBA00022840"/>
    </source>
</evidence>
<sequence length="1453" mass="162389">MEKIWRRRRSGPLLRYCLSALLSCLICLRLSSADDLAPEDPPAAECMFRSCAQSALQHTFGPLSAPYASRIGSHSITLNWTPLNCSDVIYIPQWTGPRQAGVWTQNENVTEAWYTVENLQPFSLYKFRIWAVISETQICSPESPLYRTESYGLPSSPVIESVGSDSGESVEVSWSAPESPGGIILGYNLNLTAETHSLTEATGGNVFFTTFYPTLYNSSYRLSIAAVNREGQGAVAEANVTTPPRLEQSGGHWVFASRLNSLRRHEVQADFFTAADCLPDKLIEGNITGVSVYQEADLVYFSEGNRIWEKGAGNLTNDSDLRLVHSAGAEITALSVDWLYRTLYYSISSGQVFYCKLDNCSSALDFNLSLPAAPRRLIADPYNGWLFLLLPDGIHRVSLPEVFGHTDNLTLVVKTDSVSDFVVSFPNKRLVFYSRSDRRLSAVSLDGLLLVTLHSQIDHDAQSVAYEDGLLVLTDSEKVYKAMGKGEVPAFMEFSMDCDIFEPSYGGFGNLCFSGPFSQLYPLPRRPRGLQVLFGSDRASVLWSKPETANGSSPSAWQDWTYCVRCLVNGSVFKDISNITETHTTIPHLQSSQHYSISVWASSPEGHSQTVEFEGTTLQAVDDSPYIVAASHKGLWKQELDSFIFHQDLDSRVKEVKDMDWYNGTIFWTSSSGDISWMELDEHSPDPNVFIVPESMKADAVAFDWLGQYLYWSCNTSMICRGLKSGMDAEVFLTAKQKVESLLLDSPNAAIYWSTETTVEVCRLDGENRQLLKELSVFSGRKIAGIAADLTERNLYWLEQDGSYIHLYRADISSEGSQDSRVTLFLRWSSSQVLNQQLAYYSGRLLWLGDDGELRIQEVDQNRTVFMSPNNTLTAFTLLQPTLKPLPDGFVSPPLVLPPAVPWPSIRLEGNHTVFKVLWEPSSVEFGTVMYCVVSTDIQPYHPEIQKIYSTRYCLPFNTFPEPVIQVTKFKPSSSFNITITPFTLWGRGVSTSRLLLTPGPDPPAEDNKQLIILSAVISVLAAVIIIVGVFIFSRRRRRKADEMNSQTSLFHQDKELENIRGLVGLGNACYAVSALPVHKEVESLPVFRREGLKLLKLLGSGAFGEVYEGVAARGQSGDATPDQRVAVKTLRKHAAEQEKIEFLKEAHLMSQFNHSNILRLLGVCVLNEPHYIILELMEGGDLRSYLIGARPSNNRGQLLDLTGLLDISLDVAKGCAYLEKLHFIHRDLAARNCLVSVRGYADPERVVKIGDFGLARDVYKSDYYRKRGEGLLPVRWMPPESLTDGIFNKHSDVWAFGVLLWEIMTLGKQPYPAFSNQEVLHHVNVGGRLPAPAECPQSLYDVMLACWRKQPRERPSFRCLHTTVLKLRETETFSRGGKTGHVNDAYTEDEEEEEEEECRGEDADEGLGSGLTHVLSNEGLNYLMYRADQAENTNSSSSNSSPTDYFSTTEDR</sequence>
<feature type="signal peptide" evidence="20">
    <location>
        <begin position="1"/>
        <end position="33"/>
    </location>
</feature>
<evidence type="ECO:0000256" key="5">
    <source>
        <dbReference type="ARBA" id="ARBA00022692"/>
    </source>
</evidence>
<dbReference type="GO" id="GO:0005524">
    <property type="term" value="F:ATP binding"/>
    <property type="evidence" value="ECO:0007669"/>
    <property type="project" value="UniProtKB-UniRule"/>
</dbReference>
<dbReference type="GO" id="GO:0012505">
    <property type="term" value="C:endomembrane system"/>
    <property type="evidence" value="ECO:0007669"/>
    <property type="project" value="UniProtKB-SubCell"/>
</dbReference>
<dbReference type="GO" id="GO:0032006">
    <property type="term" value="P:regulation of TOR signaling"/>
    <property type="evidence" value="ECO:0007669"/>
    <property type="project" value="TreeGrafter"/>
</dbReference>
<evidence type="ECO:0000256" key="4">
    <source>
        <dbReference type="ARBA" id="ARBA00022679"/>
    </source>
</evidence>
<dbReference type="PRINTS" id="PR00109">
    <property type="entry name" value="TYRKINASE"/>
</dbReference>
<dbReference type="PANTHER" id="PTHR24416:SF527">
    <property type="entry name" value="PROTO-ONCOGENE TYROSINE-PROTEIN KINASE ROS"/>
    <property type="match status" value="1"/>
</dbReference>
<dbReference type="PROSITE" id="PS00107">
    <property type="entry name" value="PROTEIN_KINASE_ATP"/>
    <property type="match status" value="1"/>
</dbReference>
<evidence type="ECO:0000259" key="21">
    <source>
        <dbReference type="PROSITE" id="PS50011"/>
    </source>
</evidence>
<dbReference type="InterPro" id="IPR003961">
    <property type="entry name" value="FN3_dom"/>
</dbReference>
<dbReference type="Gene3D" id="1.10.510.10">
    <property type="entry name" value="Transferase(Phosphotransferase) domain 1"/>
    <property type="match status" value="1"/>
</dbReference>
<dbReference type="InterPro" id="IPR008266">
    <property type="entry name" value="Tyr_kinase_AS"/>
</dbReference>
<feature type="region of interest" description="Disordered" evidence="18">
    <location>
        <begin position="1431"/>
        <end position="1453"/>
    </location>
</feature>
<evidence type="ECO:0000256" key="10">
    <source>
        <dbReference type="ARBA" id="ARBA00022989"/>
    </source>
</evidence>
<feature type="transmembrane region" description="Helical" evidence="19">
    <location>
        <begin position="1011"/>
        <end position="1034"/>
    </location>
</feature>
<keyword evidence="7 16" id="KW-0547">Nucleotide-binding</keyword>
<dbReference type="PROSITE" id="PS00239">
    <property type="entry name" value="RECEPTOR_TYR_KIN_II"/>
    <property type="match status" value="1"/>
</dbReference>
<comment type="subcellular location">
    <subcellularLocation>
        <location evidence="1">Endomembrane system</location>
    </subcellularLocation>
    <subcellularLocation>
        <location evidence="2">Membrane</location>
        <topology evidence="2">Single-pass type I membrane protein</topology>
    </subcellularLocation>
</comment>
<evidence type="ECO:0000313" key="24">
    <source>
        <dbReference type="Proteomes" id="UP000752171"/>
    </source>
</evidence>
<dbReference type="SUPFAM" id="SSF56112">
    <property type="entry name" value="Protein kinase-like (PK-like)"/>
    <property type="match status" value="1"/>
</dbReference>
<keyword evidence="13 17" id="KW-0675">Receptor</keyword>
<dbReference type="Proteomes" id="UP000752171">
    <property type="component" value="Unassembled WGS sequence"/>
</dbReference>
<dbReference type="InterPro" id="IPR000719">
    <property type="entry name" value="Prot_kinase_dom"/>
</dbReference>
<comment type="catalytic activity">
    <reaction evidence="15 17">
        <text>L-tyrosyl-[protein] + ATP = O-phospho-L-tyrosyl-[protein] + ADP + H(+)</text>
        <dbReference type="Rhea" id="RHEA:10596"/>
        <dbReference type="Rhea" id="RHEA-COMP:10136"/>
        <dbReference type="Rhea" id="RHEA-COMP:20101"/>
        <dbReference type="ChEBI" id="CHEBI:15378"/>
        <dbReference type="ChEBI" id="CHEBI:30616"/>
        <dbReference type="ChEBI" id="CHEBI:46858"/>
        <dbReference type="ChEBI" id="CHEBI:61978"/>
        <dbReference type="ChEBI" id="CHEBI:456216"/>
        <dbReference type="EC" id="2.7.10.1"/>
    </reaction>
</comment>
<protein>
    <recommendedName>
        <fullName evidence="17">Tyrosine-protein kinase receptor</fullName>
        <ecNumber evidence="17">2.7.10.1</ecNumber>
    </recommendedName>
</protein>
<evidence type="ECO:0000256" key="20">
    <source>
        <dbReference type="SAM" id="SignalP"/>
    </source>
</evidence>
<dbReference type="InterPro" id="IPR002011">
    <property type="entry name" value="Tyr_kinase_rcpt_2_CS"/>
</dbReference>
<dbReference type="GO" id="GO:0004714">
    <property type="term" value="F:transmembrane receptor protein tyrosine kinase activity"/>
    <property type="evidence" value="ECO:0007669"/>
    <property type="project" value="UniProtKB-EC"/>
</dbReference>
<evidence type="ECO:0000256" key="16">
    <source>
        <dbReference type="PROSITE-ProRule" id="PRU10141"/>
    </source>
</evidence>
<feature type="binding site" evidence="16">
    <location>
        <position position="1129"/>
    </location>
    <ligand>
        <name>ATP</name>
        <dbReference type="ChEBI" id="CHEBI:30616"/>
    </ligand>
</feature>